<dbReference type="EMBL" id="LGRX02012911">
    <property type="protein sequence ID" value="KAK3266654.1"/>
    <property type="molecule type" value="Genomic_DNA"/>
</dbReference>
<feature type="region of interest" description="Disordered" evidence="1">
    <location>
        <begin position="1"/>
        <end position="80"/>
    </location>
</feature>
<dbReference type="Proteomes" id="UP001190700">
    <property type="component" value="Unassembled WGS sequence"/>
</dbReference>
<proteinExistence type="predicted"/>
<gene>
    <name evidence="2" type="ORF">CYMTET_24733</name>
</gene>
<comment type="caution">
    <text evidence="2">The sequence shown here is derived from an EMBL/GenBank/DDBJ whole genome shotgun (WGS) entry which is preliminary data.</text>
</comment>
<dbReference type="AlphaFoldDB" id="A0AAE0FVA1"/>
<reference evidence="2 3" key="1">
    <citation type="journal article" date="2015" name="Genome Biol. Evol.">
        <title>Comparative Genomics of a Bacterivorous Green Alga Reveals Evolutionary Causalities and Consequences of Phago-Mixotrophic Mode of Nutrition.</title>
        <authorList>
            <person name="Burns J.A."/>
            <person name="Paasch A."/>
            <person name="Narechania A."/>
            <person name="Kim E."/>
        </authorList>
    </citation>
    <scope>NUCLEOTIDE SEQUENCE [LARGE SCALE GENOMIC DNA]</scope>
    <source>
        <strain evidence="2 3">PLY_AMNH</strain>
    </source>
</reference>
<protein>
    <submittedName>
        <fullName evidence="2">Uncharacterized protein</fullName>
    </submittedName>
</protein>
<evidence type="ECO:0000313" key="2">
    <source>
        <dbReference type="EMBL" id="KAK3266654.1"/>
    </source>
</evidence>
<name>A0AAE0FVA1_9CHLO</name>
<organism evidence="2 3">
    <name type="scientific">Cymbomonas tetramitiformis</name>
    <dbReference type="NCBI Taxonomy" id="36881"/>
    <lineage>
        <taxon>Eukaryota</taxon>
        <taxon>Viridiplantae</taxon>
        <taxon>Chlorophyta</taxon>
        <taxon>Pyramimonadophyceae</taxon>
        <taxon>Pyramimonadales</taxon>
        <taxon>Pyramimonadaceae</taxon>
        <taxon>Cymbomonas</taxon>
    </lineage>
</organism>
<accession>A0AAE0FVA1</accession>
<feature type="region of interest" description="Disordered" evidence="1">
    <location>
        <begin position="170"/>
        <end position="192"/>
    </location>
</feature>
<sequence length="192" mass="21416">MGRAASPRMGNPILSPSQRYAGTEHGHTMKFPSDPFDFMAERPPSQPHPHRNRAISPPLHPPRVSPTRPHTSWDNAGANGSHDATVLRIGRPVSTQIPVSPIRRHGCMRIFRPSSHPQLTQNDGEIEKWHISDWGTREAIAAQQEDRPADESPIDESGGITQYVMREIGAGEVSSSIDPRIEQRTMETKEDR</sequence>
<evidence type="ECO:0000313" key="3">
    <source>
        <dbReference type="Proteomes" id="UP001190700"/>
    </source>
</evidence>
<keyword evidence="3" id="KW-1185">Reference proteome</keyword>
<evidence type="ECO:0000256" key="1">
    <source>
        <dbReference type="SAM" id="MobiDB-lite"/>
    </source>
</evidence>
<feature type="compositionally biased region" description="Basic and acidic residues" evidence="1">
    <location>
        <begin position="179"/>
        <end position="192"/>
    </location>
</feature>